<dbReference type="RefSeq" id="WP_012873163.1">
    <property type="nucleotide sequence ID" value="NC_013524.1"/>
</dbReference>
<dbReference type="InterPro" id="IPR000868">
    <property type="entry name" value="Isochorismatase-like_dom"/>
</dbReference>
<dbReference type="PANTHER" id="PTHR43540">
    <property type="entry name" value="PEROXYUREIDOACRYLATE/UREIDOACRYLATE AMIDOHYDROLASE-RELATED"/>
    <property type="match status" value="1"/>
</dbReference>
<dbReference type="InterPro" id="IPR050272">
    <property type="entry name" value="Isochorismatase-like_hydrls"/>
</dbReference>
<evidence type="ECO:0000259" key="2">
    <source>
        <dbReference type="Pfam" id="PF00857"/>
    </source>
</evidence>
<feature type="domain" description="Isochorismatase-like" evidence="2">
    <location>
        <begin position="25"/>
        <end position="221"/>
    </location>
</feature>
<protein>
    <submittedName>
        <fullName evidence="3">Isochorismatase hydrolase</fullName>
    </submittedName>
</protein>
<sequence length="239" mass="25987">MQPETSLRVNIPAEPEAIEVDLRRTAAIVVDMQNAFLSKGGMLDIAGHDISRADETIAAAKRTLTALRRAGSPVIYLQMGYTADLSNAGGPQSPNPRKELALCLMAAQPELRGKLLIWGDWDAEIVDELKPEPGDLVVRKSRYSGFAGTNLDALLRTRGISHVVVMGVATNVCVESTVRDAFFHEYWPVVVQDATYQAGPPEIQEASLFNIRSFFGWVTTSHNIAQAVEQALAAGVRAE</sequence>
<dbReference type="CDD" id="cd00431">
    <property type="entry name" value="cysteine_hydrolases"/>
    <property type="match status" value="1"/>
</dbReference>
<dbReference type="STRING" id="479434.Sthe_2711"/>
<keyword evidence="1 3" id="KW-0378">Hydrolase</keyword>
<keyword evidence="4" id="KW-1185">Reference proteome</keyword>
<accession>D1C8I2</accession>
<dbReference type="AlphaFoldDB" id="D1C8I2"/>
<dbReference type="HOGENOM" id="CLU_068979_8_0_0"/>
<dbReference type="eggNOG" id="COG1335">
    <property type="taxonomic scope" value="Bacteria"/>
</dbReference>
<dbReference type="FunCoup" id="D1C8I2">
    <property type="interactions" value="59"/>
</dbReference>
<evidence type="ECO:0000313" key="3">
    <source>
        <dbReference type="EMBL" id="ACZ40125.1"/>
    </source>
</evidence>
<name>D1C8I2_SPHTD</name>
<dbReference type="InParanoid" id="D1C8I2"/>
<reference evidence="3 4" key="2">
    <citation type="journal article" date="2010" name="Stand. Genomic Sci.">
        <title>Complete genome sequence of Desulfohalobium retbaense type strain (HR(100)).</title>
        <authorList>
            <person name="Spring S."/>
            <person name="Nolan M."/>
            <person name="Lapidus A."/>
            <person name="Glavina Del Rio T."/>
            <person name="Copeland A."/>
            <person name="Tice H."/>
            <person name="Cheng J.F."/>
            <person name="Lucas S."/>
            <person name="Land M."/>
            <person name="Chen F."/>
            <person name="Bruce D."/>
            <person name="Goodwin L."/>
            <person name="Pitluck S."/>
            <person name="Ivanova N."/>
            <person name="Mavromatis K."/>
            <person name="Mikhailova N."/>
            <person name="Pati A."/>
            <person name="Chen A."/>
            <person name="Palaniappan K."/>
            <person name="Hauser L."/>
            <person name="Chang Y.J."/>
            <person name="Jeffries C.D."/>
            <person name="Munk C."/>
            <person name="Kiss H."/>
            <person name="Chain P."/>
            <person name="Han C."/>
            <person name="Brettin T."/>
            <person name="Detter J.C."/>
            <person name="Schuler E."/>
            <person name="Goker M."/>
            <person name="Rohde M."/>
            <person name="Bristow J."/>
            <person name="Eisen J.A."/>
            <person name="Markowitz V."/>
            <person name="Hugenholtz P."/>
            <person name="Kyrpides N.C."/>
            <person name="Klenk H.P."/>
        </authorList>
    </citation>
    <scope>NUCLEOTIDE SEQUENCE [LARGE SCALE GENOMIC DNA]</scope>
    <source>
        <strain evidence="4">ATCC 49802 / DSM 20745 / S 6022</strain>
    </source>
</reference>
<dbReference type="SUPFAM" id="SSF52499">
    <property type="entry name" value="Isochorismatase-like hydrolases"/>
    <property type="match status" value="1"/>
</dbReference>
<dbReference type="GO" id="GO:0016787">
    <property type="term" value="F:hydrolase activity"/>
    <property type="evidence" value="ECO:0007669"/>
    <property type="project" value="UniProtKB-KW"/>
</dbReference>
<reference evidence="4" key="1">
    <citation type="submission" date="2009-11" db="EMBL/GenBank/DDBJ databases">
        <title>The complete chromosome 2 of Sphaerobacter thermophilus DSM 20745.</title>
        <authorList>
            <person name="Lucas S."/>
            <person name="Copeland A."/>
            <person name="Lapidus A."/>
            <person name="Glavina del Rio T."/>
            <person name="Dalin E."/>
            <person name="Tice H."/>
            <person name="Bruce D."/>
            <person name="Goodwin L."/>
            <person name="Pitluck S."/>
            <person name="Kyrpides N."/>
            <person name="Mavromatis K."/>
            <person name="Ivanova N."/>
            <person name="Mikhailova N."/>
            <person name="LaButti K.M."/>
            <person name="Clum A."/>
            <person name="Sun H.I."/>
            <person name="Brettin T."/>
            <person name="Detter J.C."/>
            <person name="Han C."/>
            <person name="Larimer F."/>
            <person name="Land M."/>
            <person name="Hauser L."/>
            <person name="Markowitz V."/>
            <person name="Cheng J.F."/>
            <person name="Hugenholtz P."/>
            <person name="Woyke T."/>
            <person name="Wu D."/>
            <person name="Steenblock K."/>
            <person name="Schneider S."/>
            <person name="Pukall R."/>
            <person name="Goeker M."/>
            <person name="Klenk H.P."/>
            <person name="Eisen J.A."/>
        </authorList>
    </citation>
    <scope>NUCLEOTIDE SEQUENCE [LARGE SCALE GENOMIC DNA]</scope>
    <source>
        <strain evidence="4">ATCC 49802 / DSM 20745 / S 6022</strain>
    </source>
</reference>
<dbReference type="OrthoDB" id="257098at2"/>
<dbReference type="InterPro" id="IPR036380">
    <property type="entry name" value="Isochorismatase-like_sf"/>
</dbReference>
<gene>
    <name evidence="3" type="ordered locus">Sthe_2711</name>
</gene>
<evidence type="ECO:0000256" key="1">
    <source>
        <dbReference type="ARBA" id="ARBA00022801"/>
    </source>
</evidence>
<dbReference type="EMBL" id="CP001824">
    <property type="protein sequence ID" value="ACZ40125.1"/>
    <property type="molecule type" value="Genomic_DNA"/>
</dbReference>
<evidence type="ECO:0000313" key="4">
    <source>
        <dbReference type="Proteomes" id="UP000002027"/>
    </source>
</evidence>
<dbReference type="Pfam" id="PF00857">
    <property type="entry name" value="Isochorismatase"/>
    <property type="match status" value="1"/>
</dbReference>
<dbReference type="Proteomes" id="UP000002027">
    <property type="component" value="Chromosome 2"/>
</dbReference>
<organism evidence="3 4">
    <name type="scientific">Sphaerobacter thermophilus (strain ATCC 49802 / DSM 20745 / KCCM 41009 / NCIMB 13125 / S 6022)</name>
    <dbReference type="NCBI Taxonomy" id="479434"/>
    <lineage>
        <taxon>Bacteria</taxon>
        <taxon>Pseudomonadati</taxon>
        <taxon>Thermomicrobiota</taxon>
        <taxon>Thermomicrobia</taxon>
        <taxon>Sphaerobacterales</taxon>
        <taxon>Sphaerobacterineae</taxon>
        <taxon>Sphaerobacteraceae</taxon>
        <taxon>Sphaerobacter</taxon>
    </lineage>
</organism>
<dbReference type="KEGG" id="sti:Sthe_2711"/>
<proteinExistence type="predicted"/>
<dbReference type="Gene3D" id="3.40.50.850">
    <property type="entry name" value="Isochorismatase-like"/>
    <property type="match status" value="1"/>
</dbReference>
<dbReference type="PANTHER" id="PTHR43540:SF6">
    <property type="entry name" value="ISOCHORISMATASE-LIKE DOMAIN-CONTAINING PROTEIN"/>
    <property type="match status" value="1"/>
</dbReference>